<organism evidence="10 11">
    <name type="scientific">Puccinia striiformis</name>
    <dbReference type="NCBI Taxonomy" id="27350"/>
    <lineage>
        <taxon>Eukaryota</taxon>
        <taxon>Fungi</taxon>
        <taxon>Dikarya</taxon>
        <taxon>Basidiomycota</taxon>
        <taxon>Pucciniomycotina</taxon>
        <taxon>Pucciniomycetes</taxon>
        <taxon>Pucciniales</taxon>
        <taxon>Pucciniaceae</taxon>
        <taxon>Puccinia</taxon>
    </lineage>
</organism>
<dbReference type="EC" id="1.2.1.41" evidence="2"/>
<dbReference type="NCBIfam" id="TIGR00407">
    <property type="entry name" value="proA"/>
    <property type="match status" value="1"/>
</dbReference>
<evidence type="ECO:0000256" key="4">
    <source>
        <dbReference type="ARBA" id="ARBA00022650"/>
    </source>
</evidence>
<sequence length="765" mass="84608">MDIASSAKKAFNQFQTISTSATDQKTEALQNLKRILIARKREILEANQEDIKEAERLVQEGSLSTTILDRLNLCSSPTKFDGIIDGIEAVITLQDPTGVIKTITKLDEDLNLYKVSCPIGVLLIIFEARPEVLINIATLAVKSGNAAILKGGKESFHTQKILTSIINDSFSGILPANLIQTISSRTEVNSLLNQTDYIDLVIPRGSKELVKFIKENTRIPVLGHADGLCTIYVDQDADPVKVNRCVLDSKVCFSYFLRSVVDLIDPRSYLNKPEFISLILSLLSEKVTLKLDQPCLDVLKTNAEVTAHPLFWTNCSISVEKDYETEWLSLTLSIKSVPDIDSAIAHINSHSSHHTDSIMTETISKGTRFCRSVDSSSVYVNCSTRFADGYRYGFGTEIGISTSKIHSRGPVGLDGLVIYKWMLFGDGHVSDDYGPNKKHRTKLVIITDCPTQSAKPIIHHQEPEDVVVDSVQELLARFEDPHSFYKHLKNLLDNVSKNLEARLILVDSPHLQTDSTNIIEILRSLSPSYLHLKIHPTSLLDELINEYGLSMATSTSKGTQYDLRIFDLLTELSTEATNPYIDKKIPQSLLVTSRSSTDNLGSCIIEWAAKNLPCFGTSPSVSIIALNKKGKSAHIAASFQRGLEALKFVRTSTTDGYRLEGTEISKVVHKRSFSSSALHADANNRAGDLNPLTFNLSLTDKQRSQRDRVDLPFLPRRDKEGTVIEAPGHIYDGSFASTIPGGGGNIDYLPDSADDLDDEEPDDEL</sequence>
<dbReference type="GO" id="GO:0033588">
    <property type="term" value="C:elongator holoenzyme complex"/>
    <property type="evidence" value="ECO:0007669"/>
    <property type="project" value="InterPro"/>
</dbReference>
<gene>
    <name evidence="10" type="ORF">PSHT_02775</name>
</gene>
<feature type="region of interest" description="Disordered" evidence="9">
    <location>
        <begin position="737"/>
        <end position="765"/>
    </location>
</feature>
<feature type="compositionally biased region" description="Acidic residues" evidence="9">
    <location>
        <begin position="752"/>
        <end position="765"/>
    </location>
</feature>
<dbReference type="PROSITE" id="PS01223">
    <property type="entry name" value="PROA"/>
    <property type="match status" value="1"/>
</dbReference>
<dbReference type="PANTHER" id="PTHR11063:SF8">
    <property type="entry name" value="DELTA-1-PYRROLINE-5-CARBOXYLATE SYNTHASE"/>
    <property type="match status" value="1"/>
</dbReference>
<dbReference type="NCBIfam" id="NF001221">
    <property type="entry name" value="PRK00197.1"/>
    <property type="match status" value="1"/>
</dbReference>
<dbReference type="GO" id="GO:0004350">
    <property type="term" value="F:glutamate-5-semialdehyde dehydrogenase activity"/>
    <property type="evidence" value="ECO:0007669"/>
    <property type="project" value="UniProtKB-EC"/>
</dbReference>
<dbReference type="EMBL" id="PKSM01000024">
    <property type="protein sequence ID" value="POW21152.1"/>
    <property type="molecule type" value="Genomic_DNA"/>
</dbReference>
<keyword evidence="4" id="KW-0641">Proline biosynthesis</keyword>
<feature type="coiled-coil region" evidence="8">
    <location>
        <begin position="29"/>
        <end position="57"/>
    </location>
</feature>
<dbReference type="AlphaFoldDB" id="A0A2S4WHB7"/>
<name>A0A2S4WHB7_9BASI</name>
<dbReference type="HAMAP" id="MF_00412">
    <property type="entry name" value="ProA"/>
    <property type="match status" value="1"/>
</dbReference>
<evidence type="ECO:0000256" key="9">
    <source>
        <dbReference type="SAM" id="MobiDB-lite"/>
    </source>
</evidence>
<evidence type="ECO:0000313" key="11">
    <source>
        <dbReference type="Proteomes" id="UP000238274"/>
    </source>
</evidence>
<evidence type="ECO:0000313" key="10">
    <source>
        <dbReference type="EMBL" id="POW21152.1"/>
    </source>
</evidence>
<dbReference type="InterPro" id="IPR020593">
    <property type="entry name" value="G-glutamylP_reductase_CS"/>
</dbReference>
<dbReference type="Gene3D" id="3.40.605.10">
    <property type="entry name" value="Aldehyde Dehydrogenase, Chain A, domain 1"/>
    <property type="match status" value="1"/>
</dbReference>
<comment type="pathway">
    <text evidence="1">Amino-acid biosynthesis; L-proline biosynthesis; L-glutamate 5-semialdehyde from L-glutamate: step 2/2.</text>
</comment>
<dbReference type="GO" id="GO:0055129">
    <property type="term" value="P:L-proline biosynthetic process"/>
    <property type="evidence" value="ECO:0007669"/>
    <property type="project" value="UniProtKB-UniPathway"/>
</dbReference>
<evidence type="ECO:0000256" key="1">
    <source>
        <dbReference type="ARBA" id="ARBA00004985"/>
    </source>
</evidence>
<evidence type="ECO:0000256" key="7">
    <source>
        <dbReference type="ARBA" id="ARBA00049024"/>
    </source>
</evidence>
<dbReference type="VEuPathDB" id="FungiDB:PSHT_02775"/>
<comment type="catalytic activity">
    <reaction evidence="7">
        <text>L-glutamate 5-semialdehyde + phosphate + NADP(+) = L-glutamyl 5-phosphate + NADPH + H(+)</text>
        <dbReference type="Rhea" id="RHEA:19541"/>
        <dbReference type="ChEBI" id="CHEBI:15378"/>
        <dbReference type="ChEBI" id="CHEBI:43474"/>
        <dbReference type="ChEBI" id="CHEBI:57783"/>
        <dbReference type="ChEBI" id="CHEBI:58066"/>
        <dbReference type="ChEBI" id="CHEBI:58274"/>
        <dbReference type="ChEBI" id="CHEBI:58349"/>
        <dbReference type="EC" id="1.2.1.41"/>
    </reaction>
</comment>
<dbReference type="GO" id="GO:0002098">
    <property type="term" value="P:tRNA wobble uridine modification"/>
    <property type="evidence" value="ECO:0007669"/>
    <property type="project" value="InterPro"/>
</dbReference>
<evidence type="ECO:0000256" key="5">
    <source>
        <dbReference type="ARBA" id="ARBA00022857"/>
    </source>
</evidence>
<dbReference type="PANTHER" id="PTHR11063">
    <property type="entry name" value="GLUTAMATE SEMIALDEHYDE DEHYDROGENASE"/>
    <property type="match status" value="1"/>
</dbReference>
<evidence type="ECO:0000256" key="2">
    <source>
        <dbReference type="ARBA" id="ARBA00013002"/>
    </source>
</evidence>
<reference evidence="11" key="2">
    <citation type="journal article" date="2018" name="BMC Genomics">
        <title>Genomic insights into host adaptation between the wheat stripe rust pathogen (Puccinia striiformis f. sp. tritici) and the barley stripe rust pathogen (Puccinia striiformis f. sp. hordei).</title>
        <authorList>
            <person name="Xia C."/>
            <person name="Wang M."/>
            <person name="Yin C."/>
            <person name="Cornejo O.E."/>
            <person name="Hulbert S.H."/>
            <person name="Chen X."/>
        </authorList>
    </citation>
    <scope>NUCLEOTIDE SEQUENCE [LARGE SCALE GENOMIC DNA]</scope>
    <source>
        <strain evidence="11">93TX-2</strain>
    </source>
</reference>
<dbReference type="VEuPathDB" id="FungiDB:PSTT_14053"/>
<dbReference type="Gene3D" id="3.40.309.10">
    <property type="entry name" value="Aldehyde Dehydrogenase, Chain A, domain 2"/>
    <property type="match status" value="1"/>
</dbReference>
<dbReference type="UniPathway" id="UPA00988"/>
<dbReference type="SUPFAM" id="SSF53720">
    <property type="entry name" value="ALDH-like"/>
    <property type="match status" value="1"/>
</dbReference>
<comment type="caution">
    <text evidence="10">The sequence shown here is derived from an EMBL/GenBank/DDBJ whole genome shotgun (WGS) entry which is preliminary data.</text>
</comment>
<dbReference type="Proteomes" id="UP000238274">
    <property type="component" value="Unassembled WGS sequence"/>
</dbReference>
<evidence type="ECO:0000256" key="8">
    <source>
        <dbReference type="SAM" id="Coils"/>
    </source>
</evidence>
<reference evidence="11" key="3">
    <citation type="journal article" date="2018" name="Mol. Plant Microbe Interact.">
        <title>Genome sequence resources for the wheat stripe rust pathogen (Puccinia striiformis f. sp. tritici) and the barley stripe rust pathogen (Puccinia striiformis f. sp. hordei).</title>
        <authorList>
            <person name="Xia C."/>
            <person name="Wang M."/>
            <person name="Yin C."/>
            <person name="Cornejo O.E."/>
            <person name="Hulbert S.H."/>
            <person name="Chen X."/>
        </authorList>
    </citation>
    <scope>NUCLEOTIDE SEQUENCE [LARGE SCALE GENOMIC DNA]</scope>
    <source>
        <strain evidence="11">93TX-2</strain>
    </source>
</reference>
<dbReference type="Pfam" id="PF10483">
    <property type="entry name" value="Elong_Iki1"/>
    <property type="match status" value="1"/>
</dbReference>
<dbReference type="UniPathway" id="UPA00098">
    <property type="reaction ID" value="UER00360"/>
</dbReference>
<dbReference type="InterPro" id="IPR016161">
    <property type="entry name" value="Ald_DH/histidinol_DH"/>
</dbReference>
<dbReference type="InterPro" id="IPR016162">
    <property type="entry name" value="Ald_DH_N"/>
</dbReference>
<dbReference type="CDD" id="cd07079">
    <property type="entry name" value="ALDH_F18-19_ProA-GPR"/>
    <property type="match status" value="1"/>
</dbReference>
<keyword evidence="8" id="KW-0175">Coiled coil</keyword>
<reference evidence="10 11" key="1">
    <citation type="submission" date="2017-12" db="EMBL/GenBank/DDBJ databases">
        <title>Gene loss provides genomic basis for host adaptation in cereal stripe rust fungi.</title>
        <authorList>
            <person name="Xia C."/>
        </authorList>
    </citation>
    <scope>NUCLEOTIDE SEQUENCE [LARGE SCALE GENOMIC DNA]</scope>
    <source>
        <strain evidence="10 11">93TX-2</strain>
    </source>
</reference>
<proteinExistence type="inferred from homology"/>
<keyword evidence="6" id="KW-0560">Oxidoreductase</keyword>
<evidence type="ECO:0000256" key="6">
    <source>
        <dbReference type="ARBA" id="ARBA00023002"/>
    </source>
</evidence>
<evidence type="ECO:0000256" key="3">
    <source>
        <dbReference type="ARBA" id="ARBA00022605"/>
    </source>
</evidence>
<dbReference type="InterPro" id="IPR016163">
    <property type="entry name" value="Ald_DH_C"/>
</dbReference>
<dbReference type="OrthoDB" id="1934954at2759"/>
<keyword evidence="11" id="KW-1185">Reference proteome</keyword>
<keyword evidence="5" id="KW-0521">NADP</keyword>
<keyword evidence="3" id="KW-0028">Amino-acid biosynthesis</keyword>
<dbReference type="InterPro" id="IPR000965">
    <property type="entry name" value="GPR_dom"/>
</dbReference>
<accession>A0A2S4WHB7</accession>
<protein>
    <recommendedName>
        <fullName evidence="2">glutamate-5-semialdehyde dehydrogenase</fullName>
        <ecNumber evidence="2">1.2.1.41</ecNumber>
    </recommendedName>
</protein>
<dbReference type="InterPro" id="IPR019519">
    <property type="entry name" value="Elp5"/>
</dbReference>